<evidence type="ECO:0000313" key="3">
    <source>
        <dbReference type="Proteomes" id="UP001590950"/>
    </source>
</evidence>
<accession>A0ABR4AHK4</accession>
<evidence type="ECO:0000256" key="1">
    <source>
        <dbReference type="SAM" id="MobiDB-lite"/>
    </source>
</evidence>
<dbReference type="EMBL" id="JBEFKJ010000007">
    <property type="protein sequence ID" value="KAL2045247.1"/>
    <property type="molecule type" value="Genomic_DNA"/>
</dbReference>
<organism evidence="2 3">
    <name type="scientific">Stereocaulon virgatum</name>
    <dbReference type="NCBI Taxonomy" id="373712"/>
    <lineage>
        <taxon>Eukaryota</taxon>
        <taxon>Fungi</taxon>
        <taxon>Dikarya</taxon>
        <taxon>Ascomycota</taxon>
        <taxon>Pezizomycotina</taxon>
        <taxon>Lecanoromycetes</taxon>
        <taxon>OSLEUM clade</taxon>
        <taxon>Lecanoromycetidae</taxon>
        <taxon>Lecanorales</taxon>
        <taxon>Lecanorineae</taxon>
        <taxon>Stereocaulaceae</taxon>
        <taxon>Stereocaulon</taxon>
    </lineage>
</organism>
<name>A0ABR4AHK4_9LECA</name>
<feature type="region of interest" description="Disordered" evidence="1">
    <location>
        <begin position="1"/>
        <end position="123"/>
    </location>
</feature>
<comment type="caution">
    <text evidence="2">The sequence shown here is derived from an EMBL/GenBank/DDBJ whole genome shotgun (WGS) entry which is preliminary data.</text>
</comment>
<reference evidence="2 3" key="1">
    <citation type="submission" date="2024-09" db="EMBL/GenBank/DDBJ databases">
        <title>Rethinking Asexuality: The Enigmatic Case of Functional Sexual Genes in Lepraria (Stereocaulaceae).</title>
        <authorList>
            <person name="Doellman M."/>
            <person name="Sun Y."/>
            <person name="Barcenas-Pena A."/>
            <person name="Lumbsch H.T."/>
            <person name="Grewe F."/>
        </authorList>
    </citation>
    <scope>NUCLEOTIDE SEQUENCE [LARGE SCALE GENOMIC DNA]</scope>
    <source>
        <strain evidence="2 3">Mercado 3170</strain>
    </source>
</reference>
<feature type="compositionally biased region" description="Basic and acidic residues" evidence="1">
    <location>
        <begin position="84"/>
        <end position="96"/>
    </location>
</feature>
<dbReference type="Proteomes" id="UP001590950">
    <property type="component" value="Unassembled WGS sequence"/>
</dbReference>
<sequence>MILNTPNESEEDMEEDGEKSPECSLRSFLDLSKDKTEGSKLTPSPKRNDSDIAGNPDEVSGEFSDLSEEEMHDSNATGPLARADLPHSEDNLRLNETRNPYLDAPVNSMNESKPKPRRRLFPK</sequence>
<proteinExistence type="predicted"/>
<keyword evidence="3" id="KW-1185">Reference proteome</keyword>
<feature type="compositionally biased region" description="Acidic residues" evidence="1">
    <location>
        <begin position="8"/>
        <end position="17"/>
    </location>
</feature>
<gene>
    <name evidence="2" type="ORF">N7G274_002330</name>
</gene>
<protein>
    <submittedName>
        <fullName evidence="2">Uncharacterized protein</fullName>
    </submittedName>
</protein>
<evidence type="ECO:0000313" key="2">
    <source>
        <dbReference type="EMBL" id="KAL2045247.1"/>
    </source>
</evidence>